<dbReference type="eggNOG" id="ENOG502QY8B">
    <property type="taxonomic scope" value="Eukaryota"/>
</dbReference>
<dbReference type="OMA" id="YQICIIN"/>
<dbReference type="Pfam" id="PF05254">
    <property type="entry name" value="UPF0203"/>
    <property type="match status" value="1"/>
</dbReference>
<name>F0ZWQ4_DICPU</name>
<dbReference type="AlphaFoldDB" id="F0ZWQ4"/>
<keyword evidence="2" id="KW-1015">Disulfide bond</keyword>
<evidence type="ECO:0000313" key="4">
    <source>
        <dbReference type="Proteomes" id="UP000001064"/>
    </source>
</evidence>
<dbReference type="RefSeq" id="XP_003291852.1">
    <property type="nucleotide sequence ID" value="XM_003291804.1"/>
</dbReference>
<dbReference type="STRING" id="5786.F0ZWQ4"/>
<dbReference type="GO" id="GO:0120009">
    <property type="term" value="P:intermembrane lipid transfer"/>
    <property type="evidence" value="ECO:0007669"/>
    <property type="project" value="GOC"/>
</dbReference>
<evidence type="ECO:0000313" key="3">
    <source>
        <dbReference type="EMBL" id="EGC31624.1"/>
    </source>
</evidence>
<organism evidence="3 4">
    <name type="scientific">Dictyostelium purpureum</name>
    <name type="common">Slime mold</name>
    <dbReference type="NCBI Taxonomy" id="5786"/>
    <lineage>
        <taxon>Eukaryota</taxon>
        <taxon>Amoebozoa</taxon>
        <taxon>Evosea</taxon>
        <taxon>Eumycetozoa</taxon>
        <taxon>Dictyostelia</taxon>
        <taxon>Dictyosteliales</taxon>
        <taxon>Dictyosteliaceae</taxon>
        <taxon>Dictyostelium</taxon>
    </lineage>
</organism>
<dbReference type="Proteomes" id="UP000001064">
    <property type="component" value="Unassembled WGS sequence"/>
</dbReference>
<dbReference type="GO" id="GO:0005758">
    <property type="term" value="C:mitochondrial intermembrane space"/>
    <property type="evidence" value="ECO:0000318"/>
    <property type="project" value="GO_Central"/>
</dbReference>
<evidence type="ECO:0000256" key="2">
    <source>
        <dbReference type="ARBA" id="ARBA00023157"/>
    </source>
</evidence>
<dbReference type="KEGG" id="dpp:DICPUDRAFT_156495"/>
<dbReference type="PANTHER" id="PTHR46403:SF1">
    <property type="entry name" value="TP53-REGULATED INHIBITOR OF APOPTOSIS 1"/>
    <property type="match status" value="1"/>
</dbReference>
<gene>
    <name evidence="3" type="ORF">DICPUDRAFT_156495</name>
</gene>
<keyword evidence="4" id="KW-1185">Reference proteome</keyword>
<dbReference type="InParanoid" id="F0ZWQ4"/>
<protein>
    <submittedName>
        <fullName evidence="3">Uncharacterized protein</fullName>
    </submittedName>
</protein>
<evidence type="ECO:0000256" key="1">
    <source>
        <dbReference type="ARBA" id="ARBA00006196"/>
    </source>
</evidence>
<dbReference type="OrthoDB" id="19091at2759"/>
<dbReference type="GO" id="GO:0045332">
    <property type="term" value="P:phospholipid translocation"/>
    <property type="evidence" value="ECO:0000318"/>
    <property type="project" value="GO_Central"/>
</dbReference>
<proteinExistence type="inferred from homology"/>
<dbReference type="GeneID" id="10505600"/>
<accession>F0ZWQ4</accession>
<comment type="similarity">
    <text evidence="1">Belongs to the TRIAP1/MDM35 family.</text>
</comment>
<sequence>MAIDKKNDKDKHPMLDPNLCKDLKDRHDQCFNKWYTNSFLKGDVTLDCEDEWQEYQVCIKDKLKQWNLEHLIENNKE</sequence>
<dbReference type="EMBL" id="GL871241">
    <property type="protein sequence ID" value="EGC31624.1"/>
    <property type="molecule type" value="Genomic_DNA"/>
</dbReference>
<dbReference type="GO" id="GO:0005634">
    <property type="term" value="C:nucleus"/>
    <property type="evidence" value="ECO:0000318"/>
    <property type="project" value="GO_Central"/>
</dbReference>
<dbReference type="PANTHER" id="PTHR46403">
    <property type="entry name" value="TP53-REGULATED INHIBITOR OF APOPTOSIS 1"/>
    <property type="match status" value="1"/>
</dbReference>
<dbReference type="VEuPathDB" id="AmoebaDB:DICPUDRAFT_156495"/>
<dbReference type="InterPro" id="IPR007918">
    <property type="entry name" value="MDM35_apoptosis"/>
</dbReference>
<dbReference type="FunCoup" id="F0ZWQ4">
    <property type="interactions" value="48"/>
</dbReference>
<reference evidence="4" key="1">
    <citation type="journal article" date="2011" name="Genome Biol.">
        <title>Comparative genomics of the social amoebae Dictyostelium discoideum and Dictyostelium purpureum.</title>
        <authorList>
            <consortium name="US DOE Joint Genome Institute (JGI-PGF)"/>
            <person name="Sucgang R."/>
            <person name="Kuo A."/>
            <person name="Tian X."/>
            <person name="Salerno W."/>
            <person name="Parikh A."/>
            <person name="Feasley C.L."/>
            <person name="Dalin E."/>
            <person name="Tu H."/>
            <person name="Huang E."/>
            <person name="Barry K."/>
            <person name="Lindquist E."/>
            <person name="Shapiro H."/>
            <person name="Bruce D."/>
            <person name="Schmutz J."/>
            <person name="Salamov A."/>
            <person name="Fey P."/>
            <person name="Gaudet P."/>
            <person name="Anjard C."/>
            <person name="Babu M.M."/>
            <person name="Basu S."/>
            <person name="Bushmanova Y."/>
            <person name="van der Wel H."/>
            <person name="Katoh-Kurasawa M."/>
            <person name="Dinh C."/>
            <person name="Coutinho P.M."/>
            <person name="Saito T."/>
            <person name="Elias M."/>
            <person name="Schaap P."/>
            <person name="Kay R.R."/>
            <person name="Henrissat B."/>
            <person name="Eichinger L."/>
            <person name="Rivero F."/>
            <person name="Putnam N.H."/>
            <person name="West C.M."/>
            <person name="Loomis W.F."/>
            <person name="Chisholm R.L."/>
            <person name="Shaulsky G."/>
            <person name="Strassmann J.E."/>
            <person name="Queller D.C."/>
            <person name="Kuspa A."/>
            <person name="Grigoriev I.V."/>
        </authorList>
    </citation>
    <scope>NUCLEOTIDE SEQUENCE [LARGE SCALE GENOMIC DNA]</scope>
    <source>
        <strain evidence="4">QSDP1</strain>
    </source>
</reference>